<dbReference type="RefSeq" id="WP_136501393.1">
    <property type="nucleotide sequence ID" value="NZ_SSUX01000002.1"/>
</dbReference>
<dbReference type="AlphaFoldDB" id="A0A4V6S7M1"/>
<gene>
    <name evidence="1" type="ORF">E8Q35_04595</name>
</gene>
<sequence length="123" mass="13646">MSRSPSWPSGIHSLMRASMKMAERHPFTYAGVNEDGCVDIFIYYVEPNEEVIHLDLAILSHAHGLSGVTLRHCILVSNQGPSLRYEFFTNLAQARLPILPHHPLGMMMPVVSVPVASLQEIPA</sequence>
<protein>
    <submittedName>
        <fullName evidence="1">Uncharacterized protein</fullName>
    </submittedName>
</protein>
<organism evidence="1 2">
    <name type="scientific">Aeromonas veronii</name>
    <dbReference type="NCBI Taxonomy" id="654"/>
    <lineage>
        <taxon>Bacteria</taxon>
        <taxon>Pseudomonadati</taxon>
        <taxon>Pseudomonadota</taxon>
        <taxon>Gammaproteobacteria</taxon>
        <taxon>Aeromonadales</taxon>
        <taxon>Aeromonadaceae</taxon>
        <taxon>Aeromonas</taxon>
    </lineage>
</organism>
<dbReference type="EMBL" id="SSUX01000002">
    <property type="protein sequence ID" value="THJ47182.1"/>
    <property type="molecule type" value="Genomic_DNA"/>
</dbReference>
<name>A0A4V6S7M1_AERVE</name>
<accession>A0A4V6S7M1</accession>
<reference evidence="1 2" key="1">
    <citation type="submission" date="2019-04" db="EMBL/GenBank/DDBJ databases">
        <title>Comparative genomics of Aeromonas veronii strains pathogenic to fish.</title>
        <authorList>
            <person name="Cascarano M.C."/>
            <person name="Smyrli M."/>
            <person name="Katharios P."/>
        </authorList>
    </citation>
    <scope>NUCLEOTIDE SEQUENCE [LARGE SCALE GENOMIC DNA]</scope>
    <source>
        <strain evidence="1 2">XU1</strain>
    </source>
</reference>
<evidence type="ECO:0000313" key="1">
    <source>
        <dbReference type="EMBL" id="THJ47182.1"/>
    </source>
</evidence>
<comment type="caution">
    <text evidence="1">The sequence shown here is derived from an EMBL/GenBank/DDBJ whole genome shotgun (WGS) entry which is preliminary data.</text>
</comment>
<dbReference type="Proteomes" id="UP000309618">
    <property type="component" value="Unassembled WGS sequence"/>
</dbReference>
<proteinExistence type="predicted"/>
<evidence type="ECO:0000313" key="2">
    <source>
        <dbReference type="Proteomes" id="UP000309618"/>
    </source>
</evidence>